<reference evidence="2 4" key="1">
    <citation type="submission" date="2014-10" db="EMBL/GenBank/DDBJ databases">
        <title>Draft genome of phytase producing Bacillus ginsengihumi strain M2.11.</title>
        <authorList>
            <person name="Toymentseva A."/>
            <person name="Boulygina E.A."/>
            <person name="Kazakov S.V."/>
            <person name="Kayumov I."/>
            <person name="Suleimanova A.D."/>
            <person name="Mardanova A.M."/>
            <person name="Maria S.N."/>
            <person name="Sergey M.Y."/>
            <person name="Sharipova M.R."/>
        </authorList>
    </citation>
    <scope>NUCLEOTIDE SEQUENCE [LARGE SCALE GENOMIC DNA]</scope>
    <source>
        <strain evidence="2 4">M2.11</strain>
    </source>
</reference>
<accession>A0A0A6VEN1</accession>
<sequence length="173" mass="19011">MLKMFSTQLTGLFNRINEKEAFSIEDGARLLAQATVGEGTIYIKGFKEMQAVTALAFEGPEPLAGSKILDQQDELLETDRALIITRFSNDPEAILLAKKLVEQGTPFVAISGKVQTDEEDLSSLADVHIHSGVLKGLIPGEDFERVGFASSMAATYIYYGLKFTIDEILADYR</sequence>
<feature type="domain" description="DUF2529" evidence="1">
    <location>
        <begin position="1"/>
        <end position="169"/>
    </location>
</feature>
<dbReference type="AlphaFoldDB" id="A0A0A6VEN1"/>
<dbReference type="InterPro" id="IPR019676">
    <property type="entry name" value="DUF2529"/>
</dbReference>
<dbReference type="OrthoDB" id="2737584at2"/>
<protein>
    <submittedName>
        <fullName evidence="3">DUF2529 domain-containing protein</fullName>
    </submittedName>
</protein>
<evidence type="ECO:0000313" key="2">
    <source>
        <dbReference type="EMBL" id="KHD86715.1"/>
    </source>
</evidence>
<dbReference type="EMBL" id="JRUN01000002">
    <property type="protein sequence ID" value="KHD86715.1"/>
    <property type="molecule type" value="Genomic_DNA"/>
</dbReference>
<dbReference type="Proteomes" id="UP000476934">
    <property type="component" value="Unassembled WGS sequence"/>
</dbReference>
<dbReference type="Proteomes" id="UP000030588">
    <property type="component" value="Unassembled WGS sequence"/>
</dbReference>
<name>A0A0A6VEN1_9BACI</name>
<dbReference type="STRING" id="363870.NG54_01215"/>
<dbReference type="RefSeq" id="WP_035352666.1">
    <property type="nucleotide sequence ID" value="NZ_JAAIWK010000001.1"/>
</dbReference>
<keyword evidence="5" id="KW-1185">Reference proteome</keyword>
<proteinExistence type="predicted"/>
<reference evidence="3 5" key="2">
    <citation type="submission" date="2020-02" db="EMBL/GenBank/DDBJ databases">
        <authorList>
            <person name="Feng H."/>
        </authorList>
    </citation>
    <scope>NUCLEOTIDE SEQUENCE [LARGE SCALE GENOMIC DNA]</scope>
    <source>
        <strain evidence="3 5">Gsoil 114</strain>
    </source>
</reference>
<dbReference type="EMBL" id="JAAIWK010000001">
    <property type="protein sequence ID" value="NEY18412.1"/>
    <property type="molecule type" value="Genomic_DNA"/>
</dbReference>
<evidence type="ECO:0000313" key="5">
    <source>
        <dbReference type="Proteomes" id="UP000476934"/>
    </source>
</evidence>
<comment type="caution">
    <text evidence="2">The sequence shown here is derived from an EMBL/GenBank/DDBJ whole genome shotgun (WGS) entry which is preliminary data.</text>
</comment>
<evidence type="ECO:0000313" key="3">
    <source>
        <dbReference type="EMBL" id="NEY18412.1"/>
    </source>
</evidence>
<organism evidence="2 4">
    <name type="scientific">Heyndrickxia ginsengihumi</name>
    <dbReference type="NCBI Taxonomy" id="363870"/>
    <lineage>
        <taxon>Bacteria</taxon>
        <taxon>Bacillati</taxon>
        <taxon>Bacillota</taxon>
        <taxon>Bacilli</taxon>
        <taxon>Bacillales</taxon>
        <taxon>Bacillaceae</taxon>
        <taxon>Heyndrickxia</taxon>
    </lineage>
</organism>
<evidence type="ECO:0000259" key="1">
    <source>
        <dbReference type="Pfam" id="PF10740"/>
    </source>
</evidence>
<dbReference type="Pfam" id="PF10740">
    <property type="entry name" value="DUF2529"/>
    <property type="match status" value="1"/>
</dbReference>
<dbReference type="Gene3D" id="3.40.50.10490">
    <property type="entry name" value="Glucose-6-phosphate isomerase like protein, domain 1"/>
    <property type="match status" value="1"/>
</dbReference>
<evidence type="ECO:0000313" key="4">
    <source>
        <dbReference type="Proteomes" id="UP000030588"/>
    </source>
</evidence>
<gene>
    <name evidence="3" type="ORF">G4D61_00325</name>
    <name evidence="2" type="ORF">NG54_01215</name>
</gene>
<reference evidence="3 5" key="3">
    <citation type="submission" date="2020-03" db="EMBL/GenBank/DDBJ databases">
        <title>Bacillus aquiflavi sp. nov., isolated from yellow water of strong flavor Chinese baijiu in Yibin region of China.</title>
        <authorList>
            <person name="Xie J."/>
        </authorList>
    </citation>
    <scope>NUCLEOTIDE SEQUENCE [LARGE SCALE GENOMIC DNA]</scope>
    <source>
        <strain evidence="3 5">Gsoil 114</strain>
    </source>
</reference>